<dbReference type="Pfam" id="PF08239">
    <property type="entry name" value="SH3_3"/>
    <property type="match status" value="1"/>
</dbReference>
<dbReference type="SMART" id="SM00636">
    <property type="entry name" value="Glyco_18"/>
    <property type="match status" value="1"/>
</dbReference>
<dbReference type="InterPro" id="IPR017853">
    <property type="entry name" value="GH"/>
</dbReference>
<evidence type="ECO:0000313" key="2">
    <source>
        <dbReference type="EMBL" id="GIQ62526.1"/>
    </source>
</evidence>
<proteinExistence type="predicted"/>
<dbReference type="PANTHER" id="PTHR46066:SF2">
    <property type="entry name" value="CHITINASE DOMAIN-CONTAINING PROTEIN 1"/>
    <property type="match status" value="1"/>
</dbReference>
<comment type="caution">
    <text evidence="2">The sequence shown here is derived from an EMBL/GenBank/DDBJ whole genome shotgun (WGS) entry which is preliminary data.</text>
</comment>
<dbReference type="Pfam" id="PF07833">
    <property type="entry name" value="Cu_amine_oxidN1"/>
    <property type="match status" value="1"/>
</dbReference>
<dbReference type="Proteomes" id="UP000680304">
    <property type="component" value="Unassembled WGS sequence"/>
</dbReference>
<dbReference type="InterPro" id="IPR001223">
    <property type="entry name" value="Glyco_hydro18_cat"/>
</dbReference>
<sequence length="554" mass="62248">MTFCGLMALAFGIWIIYLKFVPNFSYFDIDYGAEHPIVFNGELMKEGAVLENGEPKLPLSVAQLAAGSKESIRYEEQSGSIIMTTSDKVLRMKTEALTAALNEKPLELRFAAEARDGTVYLPIEPLEQLYGLYAEVAESTGIVTVLAAGQAVQLAEAVEEAKMRSEPTIRAPIVEALPANAVFRVWGEKDGWYRLQSPGGYIGYISKRDVKLREAEKIPEPERSEPFVAWNKPGQKINMTWEAVYNRNPDPSKIGPLPGVNVVSPTWFELLDGDGKIRSKADAAYVRWAHRNNKQVWGLFSNGFEPERTTEALADADTRFSMIKQLLAYAKMFNLQGINIDFENVYTKDKENLVQFVRELTPLLHEQNLAVSIDVTPKSNSEMWSAFLDRRELGRIVDYMIVMAYDEHWASSPKAGSVASLPWTEASVKRIIEEDGVPPEKLILGMPLYTRIWTEKQGESGVEVSSKAVGMDQVADIIAQRKLKPEFDESAGQHYVEYEENGALQRIWIEDERSAASRVGLVRKYDLAGVATWQRSFGSAEIWPAIDRFLKQKS</sequence>
<dbReference type="SUPFAM" id="SSF55383">
    <property type="entry name" value="Copper amine oxidase, domain N"/>
    <property type="match status" value="1"/>
</dbReference>
<reference evidence="2 3" key="1">
    <citation type="submission" date="2021-04" db="EMBL/GenBank/DDBJ databases">
        <title>Draft genome sequence of Paenibacillus cisolokensis, LC2-13A.</title>
        <authorList>
            <person name="Uke A."/>
            <person name="Chhe C."/>
            <person name="Baramee S."/>
            <person name="Kosugi A."/>
        </authorList>
    </citation>
    <scope>NUCLEOTIDE SEQUENCE [LARGE SCALE GENOMIC DNA]</scope>
    <source>
        <strain evidence="2 3">LC2-13A</strain>
    </source>
</reference>
<dbReference type="SUPFAM" id="SSF51445">
    <property type="entry name" value="(Trans)glycosidases"/>
    <property type="match status" value="1"/>
</dbReference>
<dbReference type="InterPro" id="IPR003646">
    <property type="entry name" value="SH3-like_bac-type"/>
</dbReference>
<name>A0ABQ4N2W7_9BACL</name>
<dbReference type="InterPro" id="IPR036582">
    <property type="entry name" value="Mao_N_sf"/>
</dbReference>
<evidence type="ECO:0000313" key="3">
    <source>
        <dbReference type="Proteomes" id="UP000680304"/>
    </source>
</evidence>
<dbReference type="Pfam" id="PF00704">
    <property type="entry name" value="Glyco_hydro_18"/>
    <property type="match status" value="1"/>
</dbReference>
<dbReference type="PANTHER" id="PTHR46066">
    <property type="entry name" value="CHITINASE DOMAIN-CONTAINING PROTEIN 1 FAMILY MEMBER"/>
    <property type="match status" value="1"/>
</dbReference>
<dbReference type="InterPro" id="IPR011583">
    <property type="entry name" value="Chitinase_II/V-like_cat"/>
</dbReference>
<protein>
    <recommendedName>
        <fullName evidence="1">GH18 domain-containing protein</fullName>
    </recommendedName>
</protein>
<gene>
    <name evidence="2" type="ORF">PACILC2_10940</name>
</gene>
<keyword evidence="3" id="KW-1185">Reference proteome</keyword>
<accession>A0ABQ4N2W7</accession>
<organism evidence="2 3">
    <name type="scientific">Paenibacillus cisolokensis</name>
    <dbReference type="NCBI Taxonomy" id="1658519"/>
    <lineage>
        <taxon>Bacteria</taxon>
        <taxon>Bacillati</taxon>
        <taxon>Bacillota</taxon>
        <taxon>Bacilli</taxon>
        <taxon>Bacillales</taxon>
        <taxon>Paenibacillaceae</taxon>
        <taxon>Paenibacillus</taxon>
    </lineage>
</organism>
<dbReference type="InterPro" id="IPR012854">
    <property type="entry name" value="Cu_amine_oxidase-like_N"/>
</dbReference>
<feature type="domain" description="GH18" evidence="1">
    <location>
        <begin position="221"/>
        <end position="553"/>
    </location>
</feature>
<dbReference type="Gene3D" id="3.20.20.80">
    <property type="entry name" value="Glycosidases"/>
    <property type="match status" value="1"/>
</dbReference>
<evidence type="ECO:0000259" key="1">
    <source>
        <dbReference type="PROSITE" id="PS51910"/>
    </source>
</evidence>
<dbReference type="Gene3D" id="2.30.30.40">
    <property type="entry name" value="SH3 Domains"/>
    <property type="match status" value="1"/>
</dbReference>
<dbReference type="InterPro" id="IPR029070">
    <property type="entry name" value="Chitinase_insertion_sf"/>
</dbReference>
<dbReference type="EMBL" id="BOVJ01000036">
    <property type="protein sequence ID" value="GIQ62526.1"/>
    <property type="molecule type" value="Genomic_DNA"/>
</dbReference>
<dbReference type="PROSITE" id="PS51910">
    <property type="entry name" value="GH18_2"/>
    <property type="match status" value="1"/>
</dbReference>
<dbReference type="Gene3D" id="3.10.50.10">
    <property type="match status" value="1"/>
</dbReference>